<organism evidence="2 3">
    <name type="scientific">Cytobacillus solani</name>
    <dbReference type="NCBI Taxonomy" id="1637975"/>
    <lineage>
        <taxon>Bacteria</taxon>
        <taxon>Bacillati</taxon>
        <taxon>Bacillota</taxon>
        <taxon>Bacilli</taxon>
        <taxon>Bacillales</taxon>
        <taxon>Bacillaceae</taxon>
        <taxon>Cytobacillus</taxon>
    </lineage>
</organism>
<name>A0A0Q3VIF3_9BACI</name>
<dbReference type="Pfam" id="PF13443">
    <property type="entry name" value="HTH_26"/>
    <property type="match status" value="1"/>
</dbReference>
<dbReference type="EMBL" id="LJIX01000006">
    <property type="protein sequence ID" value="KQL20503.1"/>
    <property type="molecule type" value="Genomic_DNA"/>
</dbReference>
<dbReference type="InterPro" id="IPR010982">
    <property type="entry name" value="Lambda_DNA-bd_dom_sf"/>
</dbReference>
<accession>A0A0Q3VIF3</accession>
<dbReference type="STRING" id="1637975.AN957_19215"/>
<feature type="domain" description="HTH cro/C1-type" evidence="1">
    <location>
        <begin position="6"/>
        <end position="52"/>
    </location>
</feature>
<comment type="caution">
    <text evidence="2">The sequence shown here is derived from an EMBL/GenBank/DDBJ whole genome shotgun (WGS) entry which is preliminary data.</text>
</comment>
<proteinExistence type="predicted"/>
<protein>
    <recommendedName>
        <fullName evidence="1">HTH cro/C1-type domain-containing protein</fullName>
    </recommendedName>
</protein>
<dbReference type="Proteomes" id="UP000050996">
    <property type="component" value="Unassembled WGS sequence"/>
</dbReference>
<evidence type="ECO:0000313" key="2">
    <source>
        <dbReference type="EMBL" id="KQL20503.1"/>
    </source>
</evidence>
<dbReference type="RefSeq" id="WP_056685694.1">
    <property type="nucleotide sequence ID" value="NZ_LJIX01000006.1"/>
</dbReference>
<keyword evidence="3" id="KW-1185">Reference proteome</keyword>
<dbReference type="AlphaFoldDB" id="A0A0Q3VIF3"/>
<gene>
    <name evidence="2" type="ORF">AN957_19215</name>
</gene>
<dbReference type="InterPro" id="IPR001387">
    <property type="entry name" value="Cro/C1-type_HTH"/>
</dbReference>
<dbReference type="SUPFAM" id="SSF47413">
    <property type="entry name" value="lambda repressor-like DNA-binding domains"/>
    <property type="match status" value="1"/>
</dbReference>
<evidence type="ECO:0000313" key="3">
    <source>
        <dbReference type="Proteomes" id="UP000050996"/>
    </source>
</evidence>
<dbReference type="CDD" id="cd00093">
    <property type="entry name" value="HTH_XRE"/>
    <property type="match status" value="1"/>
</dbReference>
<dbReference type="GO" id="GO:0003677">
    <property type="term" value="F:DNA binding"/>
    <property type="evidence" value="ECO:0007669"/>
    <property type="project" value="InterPro"/>
</dbReference>
<sequence length="64" mass="7489">MDAHKKIRDYIESNGLKFNFVADKSEIPLKTFYRLINGHKKMSVEELEKICRKGLSVDPAFFLQ</sequence>
<dbReference type="PATRIC" id="fig|1637975.4.peg.3806"/>
<reference evidence="2 3" key="1">
    <citation type="submission" date="2015-09" db="EMBL/GenBank/DDBJ databases">
        <title>Genome sequencing project for genomic taxonomy and phylogenomics of Bacillus-like bacteria.</title>
        <authorList>
            <person name="Liu B."/>
            <person name="Wang J."/>
            <person name="Zhu Y."/>
            <person name="Liu G."/>
            <person name="Chen Q."/>
            <person name="Chen Z."/>
            <person name="Lan J."/>
            <person name="Che J."/>
            <person name="Ge C."/>
            <person name="Shi H."/>
            <person name="Pan Z."/>
            <person name="Liu X."/>
        </authorList>
    </citation>
    <scope>NUCLEOTIDE SEQUENCE [LARGE SCALE GENOMIC DNA]</scope>
    <source>
        <strain evidence="2 3">FJAT-18043</strain>
    </source>
</reference>
<evidence type="ECO:0000259" key="1">
    <source>
        <dbReference type="Pfam" id="PF13443"/>
    </source>
</evidence>
<dbReference type="Gene3D" id="1.10.260.40">
    <property type="entry name" value="lambda repressor-like DNA-binding domains"/>
    <property type="match status" value="1"/>
</dbReference>